<dbReference type="Proteomes" id="UP000676951">
    <property type="component" value="Chromosome"/>
</dbReference>
<protein>
    <submittedName>
        <fullName evidence="1">Uncharacterized protein</fullName>
    </submittedName>
</protein>
<dbReference type="AlphaFoldDB" id="A0A975NWX3"/>
<evidence type="ECO:0000313" key="2">
    <source>
        <dbReference type="Proteomes" id="UP000676951"/>
    </source>
</evidence>
<keyword evidence="2" id="KW-1185">Reference proteome</keyword>
<organism evidence="1 2">
    <name type="scientific">Bradyrhizobium sediminis</name>
    <dbReference type="NCBI Taxonomy" id="2840469"/>
    <lineage>
        <taxon>Bacteria</taxon>
        <taxon>Pseudomonadati</taxon>
        <taxon>Pseudomonadota</taxon>
        <taxon>Alphaproteobacteria</taxon>
        <taxon>Hyphomicrobiales</taxon>
        <taxon>Nitrobacteraceae</taxon>
        <taxon>Bradyrhizobium</taxon>
    </lineage>
</organism>
<name>A0A975NWX3_9BRAD</name>
<reference evidence="1 2" key="1">
    <citation type="submission" date="2021-06" db="EMBL/GenBank/DDBJ databases">
        <title>Bradyrhizobium sp. S2-11-4 Genome sequencing.</title>
        <authorList>
            <person name="Jin L."/>
        </authorList>
    </citation>
    <scope>NUCLEOTIDE SEQUENCE [LARGE SCALE GENOMIC DNA]</scope>
    <source>
        <strain evidence="1 2">S2-11-4</strain>
    </source>
</reference>
<accession>A0A975NWX3</accession>
<dbReference type="EMBL" id="CP076136">
    <property type="protein sequence ID" value="QWG22475.1"/>
    <property type="molecule type" value="Genomic_DNA"/>
</dbReference>
<sequence>MGEIILVRFRRSRLPRRLLNDGWWLETPPARAAVIPLPKRKASEPSRKVRHLTLVTNPGK</sequence>
<evidence type="ECO:0000313" key="1">
    <source>
        <dbReference type="EMBL" id="QWG22475.1"/>
    </source>
</evidence>
<dbReference type="RefSeq" id="WP_215603244.1">
    <property type="nucleotide sequence ID" value="NZ_CP076136.1"/>
</dbReference>
<gene>
    <name evidence="1" type="ORF">KMZ93_21295</name>
</gene>
<proteinExistence type="predicted"/>